<dbReference type="AlphaFoldDB" id="A0A3R9R7Q7"/>
<reference evidence="1 2" key="1">
    <citation type="submission" date="2018-10" db="EMBL/GenBank/DDBJ databases">
        <title>Co-occurring genomic capacity for anaerobic methane metabolism and dissimilatory sulfite reduction discovered in the Korarchaeota.</title>
        <authorList>
            <person name="Mckay L.J."/>
            <person name="Dlakic M."/>
            <person name="Fields M.W."/>
            <person name="Delmont T.O."/>
            <person name="Eren A.M."/>
            <person name="Jay Z.J."/>
            <person name="Klingelsmith K.B."/>
            <person name="Rusch D.B."/>
            <person name="Inskeep W.P."/>
        </authorList>
    </citation>
    <scope>NUCLEOTIDE SEQUENCE [LARGE SCALE GENOMIC DNA]</scope>
    <source>
        <strain evidence="1 2">MDKW</strain>
    </source>
</reference>
<dbReference type="GO" id="GO:0004175">
    <property type="term" value="F:endopeptidase activity"/>
    <property type="evidence" value="ECO:0007669"/>
    <property type="project" value="UniProtKB-ARBA"/>
</dbReference>
<keyword evidence="2" id="KW-1185">Reference proteome</keyword>
<sequence length="250" mass="28328">MTLIIAIKCKDGLVFASDGQATSFSSGGPIRQKYKKIYKIEDLLFGAAGTIGVIQRCMEEVRKFGKLISEEGLNAPIEERSPEGKVTLISVRDKIRHLIFSINKYERERHKDFHGTEEGAPVANILIVFYDKGEKKFRIWHILPDGGEEFLEELGYGCTGIGDTFAHAFIKDYYNPELNVEKGKVLAYRIIKDAIEIGAFGLGEPIDIWTVKIVNEKPEIHNLTSDEILALNDTYLLWKEAERKIFTEKT</sequence>
<dbReference type="CDD" id="cd01906">
    <property type="entry name" value="proteasome_protease_HslV"/>
    <property type="match status" value="1"/>
</dbReference>
<dbReference type="Gene3D" id="3.60.20.10">
    <property type="entry name" value="Glutamine Phosphoribosylpyrophosphate, subunit 1, domain 1"/>
    <property type="match status" value="1"/>
</dbReference>
<gene>
    <name evidence="1" type="ORF">D6D85_03725</name>
</gene>
<name>A0A3R9R7Q7_9CREN</name>
<comment type="caution">
    <text evidence="1">The sequence shown here is derived from an EMBL/GenBank/DDBJ whole genome shotgun (WGS) entry which is preliminary data.</text>
</comment>
<dbReference type="GO" id="GO:0005839">
    <property type="term" value="C:proteasome core complex"/>
    <property type="evidence" value="ECO:0007669"/>
    <property type="project" value="InterPro"/>
</dbReference>
<dbReference type="SUPFAM" id="SSF56235">
    <property type="entry name" value="N-terminal nucleophile aminohydrolases (Ntn hydrolases)"/>
    <property type="match status" value="1"/>
</dbReference>
<dbReference type="RefSeq" id="WP_125670703.1">
    <property type="nucleotide sequence ID" value="NZ_RCOS01000055.1"/>
</dbReference>
<evidence type="ECO:0000313" key="2">
    <source>
        <dbReference type="Proteomes" id="UP000277582"/>
    </source>
</evidence>
<dbReference type="Pfam" id="PF00227">
    <property type="entry name" value="Proteasome"/>
    <property type="match status" value="2"/>
</dbReference>
<organism evidence="1 2">
    <name type="scientific">Candidatus Methanodesulfokora washburnensis</name>
    <dbReference type="NCBI Taxonomy" id="2478471"/>
    <lineage>
        <taxon>Archaea</taxon>
        <taxon>Thermoproteota</taxon>
        <taxon>Candidatus Korarchaeia</taxon>
        <taxon>Candidatus Korarchaeia incertae sedis</taxon>
        <taxon>Candidatus Methanodesulfokora</taxon>
    </lineage>
</organism>
<dbReference type="Proteomes" id="UP000277582">
    <property type="component" value="Unassembled WGS sequence"/>
</dbReference>
<dbReference type="EMBL" id="RCOS01000055">
    <property type="protein sequence ID" value="RSN76687.1"/>
    <property type="molecule type" value="Genomic_DNA"/>
</dbReference>
<accession>A0A3R9R7Q7</accession>
<dbReference type="GO" id="GO:0051603">
    <property type="term" value="P:proteolysis involved in protein catabolic process"/>
    <property type="evidence" value="ECO:0007669"/>
    <property type="project" value="InterPro"/>
</dbReference>
<dbReference type="InterPro" id="IPR029055">
    <property type="entry name" value="Ntn_hydrolases_N"/>
</dbReference>
<evidence type="ECO:0008006" key="3">
    <source>
        <dbReference type="Google" id="ProtNLM"/>
    </source>
</evidence>
<dbReference type="InterPro" id="IPR001353">
    <property type="entry name" value="Proteasome_sua/b"/>
</dbReference>
<dbReference type="OrthoDB" id="11400at2157"/>
<protein>
    <recommendedName>
        <fullName evidence="3">Proteasome subunit beta</fullName>
    </recommendedName>
</protein>
<evidence type="ECO:0000313" key="1">
    <source>
        <dbReference type="EMBL" id="RSN76687.1"/>
    </source>
</evidence>
<proteinExistence type="predicted"/>